<dbReference type="PRINTS" id="PR00042">
    <property type="entry name" value="LEUZIPPRFOS"/>
</dbReference>
<evidence type="ECO:0000256" key="6">
    <source>
        <dbReference type="ARBA" id="ARBA00044005"/>
    </source>
</evidence>
<sequence>LTPEEEEKRRIRRERNKQAAARCRRRREDHTNDLVDETDQLEKKRQSLTEEIEQLKQEKEDLEFLLETHREHCRLQARRSPIDLKPAELETAAYEHAATFVLPKIKTEPDDEFAAQHQHQPPNQLQEQLATEAAEHGTISKKYVKWCF</sequence>
<dbReference type="Gene3D" id="1.20.5.170">
    <property type="match status" value="1"/>
</dbReference>
<evidence type="ECO:0000313" key="9">
    <source>
        <dbReference type="EnsemblMetazoa" id="AMAM009743-PA"/>
    </source>
</evidence>
<evidence type="ECO:0000313" key="10">
    <source>
        <dbReference type="Proteomes" id="UP000075901"/>
    </source>
</evidence>
<evidence type="ECO:0000256" key="2">
    <source>
        <dbReference type="ARBA" id="ARBA00023015"/>
    </source>
</evidence>
<organism evidence="9 10">
    <name type="scientific">Anopheles maculatus</name>
    <dbReference type="NCBI Taxonomy" id="74869"/>
    <lineage>
        <taxon>Eukaryota</taxon>
        <taxon>Metazoa</taxon>
        <taxon>Ecdysozoa</taxon>
        <taxon>Arthropoda</taxon>
        <taxon>Hexapoda</taxon>
        <taxon>Insecta</taxon>
        <taxon>Pterygota</taxon>
        <taxon>Neoptera</taxon>
        <taxon>Endopterygota</taxon>
        <taxon>Diptera</taxon>
        <taxon>Nematocera</taxon>
        <taxon>Culicoidea</taxon>
        <taxon>Culicidae</taxon>
        <taxon>Anophelinae</taxon>
        <taxon>Anopheles</taxon>
        <taxon>Anopheles maculatus group</taxon>
    </lineage>
</organism>
<keyword evidence="4" id="KW-0010">Activator</keyword>
<proteinExistence type="inferred from homology"/>
<dbReference type="InterPro" id="IPR004827">
    <property type="entry name" value="bZIP"/>
</dbReference>
<dbReference type="GO" id="GO:0000981">
    <property type="term" value="F:DNA-binding transcription factor activity, RNA polymerase II-specific"/>
    <property type="evidence" value="ECO:0007669"/>
    <property type="project" value="TreeGrafter"/>
</dbReference>
<dbReference type="VEuPathDB" id="VectorBase:AMAM009743"/>
<protein>
    <recommendedName>
        <fullName evidence="8">BZIP domain-containing protein</fullName>
    </recommendedName>
</protein>
<dbReference type="PROSITE" id="PS00036">
    <property type="entry name" value="BZIP_BASIC"/>
    <property type="match status" value="1"/>
</dbReference>
<feature type="region of interest" description="Disordered" evidence="7">
    <location>
        <begin position="1"/>
        <end position="43"/>
    </location>
</feature>
<dbReference type="EnsemblMetazoa" id="AMAM009743-RA">
    <property type="protein sequence ID" value="AMAM009743-PA"/>
    <property type="gene ID" value="AMAM009743"/>
</dbReference>
<reference evidence="10" key="1">
    <citation type="submission" date="2013-09" db="EMBL/GenBank/DDBJ databases">
        <title>The Genome Sequence of Anopheles maculatus species B.</title>
        <authorList>
            <consortium name="The Broad Institute Genomics Platform"/>
            <person name="Neafsey D.E."/>
            <person name="Besansky N."/>
            <person name="Howell P."/>
            <person name="Walton C."/>
            <person name="Young S.K."/>
            <person name="Zeng Q."/>
            <person name="Gargeya S."/>
            <person name="Fitzgerald M."/>
            <person name="Haas B."/>
            <person name="Abouelleil A."/>
            <person name="Allen A.W."/>
            <person name="Alvarado L."/>
            <person name="Arachchi H.M."/>
            <person name="Berlin A.M."/>
            <person name="Chapman S.B."/>
            <person name="Gainer-Dewar J."/>
            <person name="Goldberg J."/>
            <person name="Griggs A."/>
            <person name="Gujja S."/>
            <person name="Hansen M."/>
            <person name="Howarth C."/>
            <person name="Imamovic A."/>
            <person name="Ireland A."/>
            <person name="Larimer J."/>
            <person name="McCowan C."/>
            <person name="Murphy C."/>
            <person name="Pearson M."/>
            <person name="Poon T.W."/>
            <person name="Priest M."/>
            <person name="Roberts A."/>
            <person name="Saif S."/>
            <person name="Shea T."/>
            <person name="Sisk P."/>
            <person name="Sykes S."/>
            <person name="Wortman J."/>
            <person name="Nusbaum C."/>
            <person name="Birren B."/>
        </authorList>
    </citation>
    <scope>NUCLEOTIDE SEQUENCE [LARGE SCALE GENOMIC DNA]</scope>
    <source>
        <strain evidence="10">maculatus3</strain>
    </source>
</reference>
<comment type="similarity">
    <text evidence="1">Belongs to the bZIP family. Fos subfamily.</text>
</comment>
<dbReference type="PANTHER" id="PTHR23351:SF56">
    <property type="entry name" value="KAYAK"/>
    <property type="match status" value="1"/>
</dbReference>
<dbReference type="GO" id="GO:0000978">
    <property type="term" value="F:RNA polymerase II cis-regulatory region sequence-specific DNA binding"/>
    <property type="evidence" value="ECO:0007669"/>
    <property type="project" value="TreeGrafter"/>
</dbReference>
<accession>A0A182SMH7</accession>
<evidence type="ECO:0000256" key="1">
    <source>
        <dbReference type="ARBA" id="ARBA00007619"/>
    </source>
</evidence>
<name>A0A182SMH7_9DIPT</name>
<dbReference type="PROSITE" id="PS50217">
    <property type="entry name" value="BZIP"/>
    <property type="match status" value="1"/>
</dbReference>
<evidence type="ECO:0000256" key="7">
    <source>
        <dbReference type="SAM" id="MobiDB-lite"/>
    </source>
</evidence>
<evidence type="ECO:0000259" key="8">
    <source>
        <dbReference type="PROSITE" id="PS50217"/>
    </source>
</evidence>
<dbReference type="SUPFAM" id="SSF57959">
    <property type="entry name" value="Leucine zipper domain"/>
    <property type="match status" value="1"/>
</dbReference>
<dbReference type="GO" id="GO:0005634">
    <property type="term" value="C:nucleus"/>
    <property type="evidence" value="ECO:0007669"/>
    <property type="project" value="TreeGrafter"/>
</dbReference>
<dbReference type="SMART" id="SM00338">
    <property type="entry name" value="BRLZ"/>
    <property type="match status" value="1"/>
</dbReference>
<evidence type="ECO:0000256" key="4">
    <source>
        <dbReference type="ARBA" id="ARBA00023159"/>
    </source>
</evidence>
<comment type="subunit">
    <text evidence="6">Homodimer. Heterodimer with Jra. The kay-Jra heterodimer binds more stably to the AP-1 site than either of the two proteins alone.</text>
</comment>
<feature type="domain" description="BZIP" evidence="8">
    <location>
        <begin position="6"/>
        <end position="69"/>
    </location>
</feature>
<keyword evidence="2" id="KW-0805">Transcription regulation</keyword>
<keyword evidence="3" id="KW-0238">DNA-binding</keyword>
<evidence type="ECO:0000256" key="3">
    <source>
        <dbReference type="ARBA" id="ARBA00023125"/>
    </source>
</evidence>
<dbReference type="InterPro" id="IPR046347">
    <property type="entry name" value="bZIP_sf"/>
</dbReference>
<keyword evidence="10" id="KW-1185">Reference proteome</keyword>
<dbReference type="AlphaFoldDB" id="A0A182SMH7"/>
<dbReference type="InterPro" id="IPR000837">
    <property type="entry name" value="AP-1"/>
</dbReference>
<dbReference type="PANTHER" id="PTHR23351">
    <property type="entry name" value="FOS TRANSCRIPTION FACTOR-RELATED"/>
    <property type="match status" value="1"/>
</dbReference>
<dbReference type="Pfam" id="PF00170">
    <property type="entry name" value="bZIP_1"/>
    <property type="match status" value="1"/>
</dbReference>
<evidence type="ECO:0000256" key="5">
    <source>
        <dbReference type="ARBA" id="ARBA00023163"/>
    </source>
</evidence>
<dbReference type="Proteomes" id="UP000075901">
    <property type="component" value="Unassembled WGS sequence"/>
</dbReference>
<keyword evidence="5" id="KW-0804">Transcription</keyword>
<reference evidence="9" key="2">
    <citation type="submission" date="2020-05" db="UniProtKB">
        <authorList>
            <consortium name="EnsemblMetazoa"/>
        </authorList>
    </citation>
    <scope>IDENTIFICATION</scope>
    <source>
        <strain evidence="9">maculatus3</strain>
    </source>
</reference>
<dbReference type="FunFam" id="1.20.5.170:FF:000006">
    <property type="entry name" value="fos-related antigen 2 isoform X1"/>
    <property type="match status" value="1"/>
</dbReference>